<dbReference type="PANTHER" id="PTHR38788:SF3">
    <property type="entry name" value="CLR5 DOMAIN-CONTAINING PROTEIN"/>
    <property type="match status" value="1"/>
</dbReference>
<comment type="caution">
    <text evidence="3">The sequence shown here is derived from an EMBL/GenBank/DDBJ whole genome shotgun (WGS) entry which is preliminary data.</text>
</comment>
<organism evidence="3 4">
    <name type="scientific">Apiospora saccharicola</name>
    <dbReference type="NCBI Taxonomy" id="335842"/>
    <lineage>
        <taxon>Eukaryota</taxon>
        <taxon>Fungi</taxon>
        <taxon>Dikarya</taxon>
        <taxon>Ascomycota</taxon>
        <taxon>Pezizomycotina</taxon>
        <taxon>Sordariomycetes</taxon>
        <taxon>Xylariomycetidae</taxon>
        <taxon>Amphisphaeriales</taxon>
        <taxon>Apiosporaceae</taxon>
        <taxon>Apiospora</taxon>
    </lineage>
</organism>
<dbReference type="Pfam" id="PF14420">
    <property type="entry name" value="Clr5"/>
    <property type="match status" value="1"/>
</dbReference>
<dbReference type="PANTHER" id="PTHR38788">
    <property type="entry name" value="CLR5 DOMAIN-CONTAINING PROTEIN"/>
    <property type="match status" value="1"/>
</dbReference>
<evidence type="ECO:0000313" key="4">
    <source>
        <dbReference type="Proteomes" id="UP001446871"/>
    </source>
</evidence>
<keyword evidence="4" id="KW-1185">Reference proteome</keyword>
<accession>A0ABR1W563</accession>
<feature type="region of interest" description="Disordered" evidence="1">
    <location>
        <begin position="197"/>
        <end position="236"/>
    </location>
</feature>
<gene>
    <name evidence="3" type="ORF">PG996_004779</name>
</gene>
<sequence length="721" mass="81392">MAKSVSDSDPDPKPVSSLFWRSVLNADEPRPPTSSSSSSGTGFRADAGDHHVKSDESSNKPHRHGGGEEDEAARFAKKPMASATSVKQDDYQYGRPQPQQQQQELPPRHHPLPLPTGPSAAVPCATNAAAASSRRPIQQYPAEIWETHKAHLHHLYIQQGKSLKQIQQIMAQRGFNASDKMYKDRFSKWGFRKNRRALTRERAEGTSSNSNSNDSVMRHTNHHDRGSSSGSSGRTTVGGIMHAQDCYAQFLGTTPPRDYRPHQKQLLLGQPPAAESSLPLVYFQDALYDNRPRLPDTYLVQDQLLRCFDGMAAKAWATGEVRSGDTNKIMYVTPEVHRRLVRLFDVRDYISTVTDETPPCRAAAVMRPGYQSVSNFLRSPSLFGFLRLLQLTMYAGPNTQLPTVWRYIANSPQLRNCSVQGLHELCQNMHRLIGSYPPGSRTASPFVDLVINMLPQLEAMLPPPAPSSPQNDNALPYWTPTRKLRDMLRRLLLATSHRQSLSGPLRRYTYNSELLVRELLEVLEPEIASRGGPGQRWHVCEEISAALPKEVRVDLAIFGAFKKADVNGNWWQEGERFLNGVRELEREEGRGRARGQKPMDDLQRRLLLIIQANIHQSFWEVERERQRSFRSTSNHPTPEEEENYGNAILHNNARLGLAIALRRQAMDFITGTAEQREHGERYEDLKALEAWYREMGDKAAADEAVGQSELEIERHLATLTL</sequence>
<evidence type="ECO:0000259" key="2">
    <source>
        <dbReference type="Pfam" id="PF14420"/>
    </source>
</evidence>
<feature type="compositionally biased region" description="Polar residues" evidence="1">
    <location>
        <begin position="205"/>
        <end position="215"/>
    </location>
</feature>
<reference evidence="3 4" key="1">
    <citation type="submission" date="2023-01" db="EMBL/GenBank/DDBJ databases">
        <title>Analysis of 21 Apiospora genomes using comparative genomics revels a genus with tremendous synthesis potential of carbohydrate active enzymes and secondary metabolites.</title>
        <authorList>
            <person name="Sorensen T."/>
        </authorList>
    </citation>
    <scope>NUCLEOTIDE SEQUENCE [LARGE SCALE GENOMIC DNA]</scope>
    <source>
        <strain evidence="3 4">CBS 83171</strain>
    </source>
</reference>
<name>A0ABR1W563_9PEZI</name>
<dbReference type="InterPro" id="IPR025676">
    <property type="entry name" value="Clr5_dom"/>
</dbReference>
<feature type="compositionally biased region" description="Low complexity" evidence="1">
    <location>
        <begin position="93"/>
        <end position="105"/>
    </location>
</feature>
<evidence type="ECO:0000256" key="1">
    <source>
        <dbReference type="SAM" id="MobiDB-lite"/>
    </source>
</evidence>
<proteinExistence type="predicted"/>
<feature type="region of interest" description="Disordered" evidence="1">
    <location>
        <begin position="1"/>
        <end position="118"/>
    </location>
</feature>
<feature type="compositionally biased region" description="Low complexity" evidence="1">
    <location>
        <begin position="227"/>
        <end position="236"/>
    </location>
</feature>
<feature type="compositionally biased region" description="Basic and acidic residues" evidence="1">
    <location>
        <begin position="46"/>
        <end position="59"/>
    </location>
</feature>
<dbReference type="Proteomes" id="UP001446871">
    <property type="component" value="Unassembled WGS sequence"/>
</dbReference>
<protein>
    <recommendedName>
        <fullName evidence="2">Clr5 domain-containing protein</fullName>
    </recommendedName>
</protein>
<dbReference type="EMBL" id="JAQQWM010000002">
    <property type="protein sequence ID" value="KAK8078609.1"/>
    <property type="molecule type" value="Genomic_DNA"/>
</dbReference>
<feature type="domain" description="Clr5" evidence="2">
    <location>
        <begin position="142"/>
        <end position="193"/>
    </location>
</feature>
<evidence type="ECO:0000313" key="3">
    <source>
        <dbReference type="EMBL" id="KAK8078609.1"/>
    </source>
</evidence>